<keyword evidence="3" id="KW-1185">Reference proteome</keyword>
<feature type="signal peptide" evidence="1">
    <location>
        <begin position="1"/>
        <end position="22"/>
    </location>
</feature>
<evidence type="ECO:0000313" key="3">
    <source>
        <dbReference type="Proteomes" id="UP001153069"/>
    </source>
</evidence>
<name>A0A9N8F038_9STRA</name>
<evidence type="ECO:0000313" key="2">
    <source>
        <dbReference type="EMBL" id="CAB9528751.1"/>
    </source>
</evidence>
<dbReference type="EMBL" id="CAICTM010002309">
    <property type="protein sequence ID" value="CAB9528751.1"/>
    <property type="molecule type" value="Genomic_DNA"/>
</dbReference>
<keyword evidence="1" id="KW-0732">Signal</keyword>
<protein>
    <recommendedName>
        <fullName evidence="4">VWFD domain-containing protein</fullName>
    </recommendedName>
</protein>
<comment type="caution">
    <text evidence="2">The sequence shown here is derived from an EMBL/GenBank/DDBJ whole genome shotgun (WGS) entry which is preliminary data.</text>
</comment>
<evidence type="ECO:0008006" key="4">
    <source>
        <dbReference type="Google" id="ProtNLM"/>
    </source>
</evidence>
<dbReference type="AlphaFoldDB" id="A0A9N8F038"/>
<dbReference type="OrthoDB" id="47453at2759"/>
<sequence length="331" mass="36931">MRFGKFWALLAVSSLLIQKTDAIVWKILDIKGLCYDNRSCIDPLLLYGGAVVSWCTCWRHRWSRGFEITLFGFPTGVCLPARRRLEESSQPKFMRELQTQTESCPQCQQCPLDDKSISCPPCENGMFGEPHIKKWSGEWIGDEETIEVFGFGQYFLKGVNGAELPGTIAGYNVTHTEEGKNNHAFTIDAGDGTLVILKTNKDIVSVKFKHGSRSIDHFEGSEGLMGTLETGDMLGRDGVTILKDPNEFGQEWQVRDDEPMIFQNADRSPQYPAKCLLPSPTASKGRRLGEEPISRADAERACENWDELSKDACIFDVMATGDLELALPGGY</sequence>
<feature type="chain" id="PRO_5040277977" description="VWFD domain-containing protein" evidence="1">
    <location>
        <begin position="23"/>
        <end position="331"/>
    </location>
</feature>
<reference evidence="2" key="1">
    <citation type="submission" date="2020-06" db="EMBL/GenBank/DDBJ databases">
        <authorList>
            <consortium name="Plant Systems Biology data submission"/>
        </authorList>
    </citation>
    <scope>NUCLEOTIDE SEQUENCE</scope>
    <source>
        <strain evidence="2">D6</strain>
    </source>
</reference>
<gene>
    <name evidence="2" type="ORF">SEMRO_2311_G322850.1</name>
</gene>
<dbReference type="Proteomes" id="UP001153069">
    <property type="component" value="Unassembled WGS sequence"/>
</dbReference>
<organism evidence="2 3">
    <name type="scientific">Seminavis robusta</name>
    <dbReference type="NCBI Taxonomy" id="568900"/>
    <lineage>
        <taxon>Eukaryota</taxon>
        <taxon>Sar</taxon>
        <taxon>Stramenopiles</taxon>
        <taxon>Ochrophyta</taxon>
        <taxon>Bacillariophyta</taxon>
        <taxon>Bacillariophyceae</taxon>
        <taxon>Bacillariophycidae</taxon>
        <taxon>Naviculales</taxon>
        <taxon>Naviculaceae</taxon>
        <taxon>Seminavis</taxon>
    </lineage>
</organism>
<accession>A0A9N8F038</accession>
<proteinExistence type="predicted"/>
<evidence type="ECO:0000256" key="1">
    <source>
        <dbReference type="SAM" id="SignalP"/>
    </source>
</evidence>